<proteinExistence type="inferred from homology"/>
<dbReference type="GO" id="GO:0005634">
    <property type="term" value="C:nucleus"/>
    <property type="evidence" value="ECO:0007669"/>
    <property type="project" value="TreeGrafter"/>
</dbReference>
<keyword evidence="6" id="KW-1185">Reference proteome</keyword>
<organism evidence="5 6">
    <name type="scientific">Artemia franciscana</name>
    <name type="common">Brine shrimp</name>
    <name type="synonym">Artemia sanfranciscana</name>
    <dbReference type="NCBI Taxonomy" id="6661"/>
    <lineage>
        <taxon>Eukaryota</taxon>
        <taxon>Metazoa</taxon>
        <taxon>Ecdysozoa</taxon>
        <taxon>Arthropoda</taxon>
        <taxon>Crustacea</taxon>
        <taxon>Branchiopoda</taxon>
        <taxon>Anostraca</taxon>
        <taxon>Artemiidae</taxon>
        <taxon>Artemia</taxon>
    </lineage>
</organism>
<gene>
    <name evidence="5" type="ORF">QYM36_008618</name>
</gene>
<evidence type="ECO:0000313" key="6">
    <source>
        <dbReference type="Proteomes" id="UP001187531"/>
    </source>
</evidence>
<reference evidence="5" key="1">
    <citation type="submission" date="2023-07" db="EMBL/GenBank/DDBJ databases">
        <title>Chromosome-level genome assembly of Artemia franciscana.</title>
        <authorList>
            <person name="Jo E."/>
        </authorList>
    </citation>
    <scope>NUCLEOTIDE SEQUENCE</scope>
    <source>
        <tissue evidence="5">Whole body</tissue>
    </source>
</reference>
<comment type="similarity">
    <text evidence="1 4">Belongs to the inositol phosphokinase (IPK) family.</text>
</comment>
<dbReference type="EC" id="2.7.-.-" evidence="4"/>
<dbReference type="AlphaFoldDB" id="A0AA88HUH2"/>
<evidence type="ECO:0000256" key="4">
    <source>
        <dbReference type="RuleBase" id="RU363090"/>
    </source>
</evidence>
<dbReference type="Proteomes" id="UP001187531">
    <property type="component" value="Unassembled WGS sequence"/>
</dbReference>
<evidence type="ECO:0000256" key="2">
    <source>
        <dbReference type="ARBA" id="ARBA00022679"/>
    </source>
</evidence>
<keyword evidence="2 4" id="KW-0808">Transferase</keyword>
<dbReference type="InterPro" id="IPR038286">
    <property type="entry name" value="IPK_sf"/>
</dbReference>
<keyword evidence="3 4" id="KW-0418">Kinase</keyword>
<dbReference type="SUPFAM" id="SSF56104">
    <property type="entry name" value="SAICAR synthase-like"/>
    <property type="match status" value="1"/>
</dbReference>
<evidence type="ECO:0000256" key="3">
    <source>
        <dbReference type="ARBA" id="ARBA00022777"/>
    </source>
</evidence>
<dbReference type="GO" id="GO:0005737">
    <property type="term" value="C:cytoplasm"/>
    <property type="evidence" value="ECO:0007669"/>
    <property type="project" value="TreeGrafter"/>
</dbReference>
<protein>
    <recommendedName>
        <fullName evidence="4">Kinase</fullName>
        <ecNumber evidence="4">2.7.-.-</ecNumber>
    </recommendedName>
</protein>
<dbReference type="EMBL" id="JAVRJZ010000013">
    <property type="protein sequence ID" value="KAK2714084.1"/>
    <property type="molecule type" value="Genomic_DNA"/>
</dbReference>
<comment type="caution">
    <text evidence="5">The sequence shown here is derived from an EMBL/GenBank/DDBJ whole genome shotgun (WGS) entry which is preliminary data.</text>
</comment>
<dbReference type="PANTHER" id="PTHR12400">
    <property type="entry name" value="INOSITOL POLYPHOSPHATE KINASE"/>
    <property type="match status" value="1"/>
</dbReference>
<dbReference type="InterPro" id="IPR005522">
    <property type="entry name" value="IPK"/>
</dbReference>
<evidence type="ECO:0000256" key="1">
    <source>
        <dbReference type="ARBA" id="ARBA00007374"/>
    </source>
</evidence>
<dbReference type="Gene3D" id="3.30.470.160">
    <property type="entry name" value="Inositol polyphosphate kinase"/>
    <property type="match status" value="1"/>
</dbReference>
<name>A0AA88HUH2_ARTSF</name>
<dbReference type="GO" id="GO:0046854">
    <property type="term" value="P:phosphatidylinositol phosphate biosynthetic process"/>
    <property type="evidence" value="ECO:0007669"/>
    <property type="project" value="TreeGrafter"/>
</dbReference>
<dbReference type="GO" id="GO:0032958">
    <property type="term" value="P:inositol phosphate biosynthetic process"/>
    <property type="evidence" value="ECO:0007669"/>
    <property type="project" value="InterPro"/>
</dbReference>
<sequence length="385" mass="44477">MSYIKVTKNKEDPQEEVNISKTASCTESFGKVWERKAVERCLKGETISTPRIQHSRSEGKYEPTVQMLGDSSEKLSIIPALDSSVLDRSTPTSDISLKEKRVCDVKRRIWVQLSGHPGVLTPAGVGTVWKRLHNNNESEMYEKLMKDSAVGIVPKFYRKLEFEGEVFIEIRNLLYDFCDPYVLDIKMGTRTFLESEVSNKVTRKDLYMKMKALNPSAPTQEEEKEQAVTKMRYMTFREELSSSREFGFRVEAMKIPGQPVRNLKKVRTKTELIQTFDSFFKENPKMRKKMIKRILNIRRQFESSSFFMSHEVVGSSILMIYDACKAGAWIIDFEKTRKLPNGIKINHRNQWKPRNREEGYLFGLDNLIDILTSACQGNDGQSMTT</sequence>
<evidence type="ECO:0000313" key="5">
    <source>
        <dbReference type="EMBL" id="KAK2714084.1"/>
    </source>
</evidence>
<dbReference type="Pfam" id="PF03770">
    <property type="entry name" value="IPK"/>
    <property type="match status" value="1"/>
</dbReference>
<dbReference type="PANTHER" id="PTHR12400:SF26">
    <property type="entry name" value="KINASE"/>
    <property type="match status" value="1"/>
</dbReference>
<accession>A0AA88HUH2</accession>
<dbReference type="GO" id="GO:0000828">
    <property type="term" value="F:inositol hexakisphosphate kinase activity"/>
    <property type="evidence" value="ECO:0007669"/>
    <property type="project" value="TreeGrafter"/>
</dbReference>